<evidence type="ECO:0000313" key="1">
    <source>
        <dbReference type="EMBL" id="KXB07840.1"/>
    </source>
</evidence>
<protein>
    <submittedName>
        <fullName evidence="1">Uncharacterized protein</fullName>
    </submittedName>
</protein>
<evidence type="ECO:0000313" key="2">
    <source>
        <dbReference type="Proteomes" id="UP000070256"/>
    </source>
</evidence>
<dbReference type="EMBL" id="LHYK01000030">
    <property type="protein sequence ID" value="KXB07840.1"/>
    <property type="molecule type" value="Genomic_DNA"/>
</dbReference>
<sequence>MSEVLPSRYDYLKLTIWVCNGKKPTEEALDWTPQQEVIKKTPVGKGTKDPVGYVQNYIRRLIETGDVKSKKEKLTSEERWGEEHEIFGNRPLEVKLIKLRQSTIDYIKKVEEKNEMYPFGVGDTYRKHMEKRKKLKGYTGELELKLKRMESVSSATQRS</sequence>
<organism evidence="1 2">
    <name type="scientific">candidate division MSBL1 archaeon SCGC-AAA385D11</name>
    <dbReference type="NCBI Taxonomy" id="1698286"/>
    <lineage>
        <taxon>Archaea</taxon>
        <taxon>Methanobacteriati</taxon>
        <taxon>Methanobacteriota</taxon>
        <taxon>candidate division MSBL1</taxon>
    </lineage>
</organism>
<keyword evidence="2" id="KW-1185">Reference proteome</keyword>
<dbReference type="AlphaFoldDB" id="A0A133VN38"/>
<reference evidence="1 2" key="1">
    <citation type="journal article" date="2016" name="Sci. Rep.">
        <title>Metabolic traits of an uncultured archaeal lineage -MSBL1- from brine pools of the Red Sea.</title>
        <authorList>
            <person name="Mwirichia R."/>
            <person name="Alam I."/>
            <person name="Rashid M."/>
            <person name="Vinu M."/>
            <person name="Ba-Alawi W."/>
            <person name="Anthony Kamau A."/>
            <person name="Kamanda Ngugi D."/>
            <person name="Goker M."/>
            <person name="Klenk H.P."/>
            <person name="Bajic V."/>
            <person name="Stingl U."/>
        </authorList>
    </citation>
    <scope>NUCLEOTIDE SEQUENCE [LARGE SCALE GENOMIC DNA]</scope>
    <source>
        <strain evidence="1">SCGC-AAA385D11</strain>
    </source>
</reference>
<accession>A0A133VN38</accession>
<name>A0A133VN38_9EURY</name>
<gene>
    <name evidence="1" type="ORF">AKJ58_01640</name>
</gene>
<comment type="caution">
    <text evidence="1">The sequence shown here is derived from an EMBL/GenBank/DDBJ whole genome shotgun (WGS) entry which is preliminary data.</text>
</comment>
<proteinExistence type="predicted"/>
<dbReference type="Proteomes" id="UP000070256">
    <property type="component" value="Unassembled WGS sequence"/>
</dbReference>